<proteinExistence type="predicted"/>
<evidence type="ECO:0000313" key="2">
    <source>
        <dbReference type="Proteomes" id="UP000789366"/>
    </source>
</evidence>
<protein>
    <submittedName>
        <fullName evidence="1">17039_t:CDS:1</fullName>
    </submittedName>
</protein>
<dbReference type="EMBL" id="CAJVPW010043463">
    <property type="protein sequence ID" value="CAG8752172.1"/>
    <property type="molecule type" value="Genomic_DNA"/>
</dbReference>
<reference evidence="1" key="1">
    <citation type="submission" date="2021-06" db="EMBL/GenBank/DDBJ databases">
        <authorList>
            <person name="Kallberg Y."/>
            <person name="Tangrot J."/>
            <person name="Rosling A."/>
        </authorList>
    </citation>
    <scope>NUCLEOTIDE SEQUENCE</scope>
    <source>
        <strain evidence="1">28 12/20/2015</strain>
    </source>
</reference>
<feature type="non-terminal residue" evidence="1">
    <location>
        <position position="66"/>
    </location>
</feature>
<name>A0ACA9QIN4_9GLOM</name>
<dbReference type="Proteomes" id="UP000789366">
    <property type="component" value="Unassembled WGS sequence"/>
</dbReference>
<organism evidence="1 2">
    <name type="scientific">Cetraspora pellucida</name>
    <dbReference type="NCBI Taxonomy" id="1433469"/>
    <lineage>
        <taxon>Eukaryota</taxon>
        <taxon>Fungi</taxon>
        <taxon>Fungi incertae sedis</taxon>
        <taxon>Mucoromycota</taxon>
        <taxon>Glomeromycotina</taxon>
        <taxon>Glomeromycetes</taxon>
        <taxon>Diversisporales</taxon>
        <taxon>Gigasporaceae</taxon>
        <taxon>Cetraspora</taxon>
    </lineage>
</organism>
<comment type="caution">
    <text evidence="1">The sequence shown here is derived from an EMBL/GenBank/DDBJ whole genome shotgun (WGS) entry which is preliminary data.</text>
</comment>
<accession>A0ACA9QIN4</accession>
<evidence type="ECO:0000313" key="1">
    <source>
        <dbReference type="EMBL" id="CAG8752172.1"/>
    </source>
</evidence>
<sequence length="66" mass="7657">DELDEFEESGPSFLYCGEFYPDNLYDMYQDKSHPDESYQDDSHQDKSCSNELPSQATYNETSKNDG</sequence>
<keyword evidence="2" id="KW-1185">Reference proteome</keyword>
<gene>
    <name evidence="1" type="ORF">SPELUC_LOCUS14553</name>
</gene>
<feature type="non-terminal residue" evidence="1">
    <location>
        <position position="1"/>
    </location>
</feature>